<dbReference type="HOGENOM" id="CLU_2012803_0_0_7"/>
<dbReference type="KEGG" id="msd:MYSTI_00614"/>
<reference evidence="1 2" key="1">
    <citation type="journal article" date="2013" name="Genome Announc.">
        <title>Complete genome sequence of Myxococcus stipitatus strain DSM 14675, a fruiting myxobacterium.</title>
        <authorList>
            <person name="Huntley S."/>
            <person name="Kneip S."/>
            <person name="Treuner-Lange A."/>
            <person name="Sogaard-Andersen L."/>
        </authorList>
    </citation>
    <scope>NUCLEOTIDE SEQUENCE [LARGE SCALE GENOMIC DNA]</scope>
    <source>
        <strain evidence="2">DSM 14675 / JCM 12634 / Mx s8</strain>
    </source>
</reference>
<dbReference type="RefSeq" id="WP_015346227.1">
    <property type="nucleotide sequence ID" value="NC_020126.1"/>
</dbReference>
<protein>
    <submittedName>
        <fullName evidence="1">Uncharacterized protein</fullName>
    </submittedName>
</protein>
<dbReference type="AlphaFoldDB" id="L7U695"/>
<dbReference type="EMBL" id="CP004025">
    <property type="protein sequence ID" value="AGC41964.1"/>
    <property type="molecule type" value="Genomic_DNA"/>
</dbReference>
<dbReference type="Proteomes" id="UP000011131">
    <property type="component" value="Chromosome"/>
</dbReference>
<organism evidence="1 2">
    <name type="scientific">Myxococcus stipitatus (strain DSM 14675 / JCM 12634 / Mx s8)</name>
    <dbReference type="NCBI Taxonomy" id="1278073"/>
    <lineage>
        <taxon>Bacteria</taxon>
        <taxon>Pseudomonadati</taxon>
        <taxon>Myxococcota</taxon>
        <taxon>Myxococcia</taxon>
        <taxon>Myxococcales</taxon>
        <taxon>Cystobacterineae</taxon>
        <taxon>Myxococcaceae</taxon>
        <taxon>Myxococcus</taxon>
    </lineage>
</organism>
<accession>L7U695</accession>
<name>L7U695_MYXSD</name>
<proteinExistence type="predicted"/>
<evidence type="ECO:0000313" key="2">
    <source>
        <dbReference type="Proteomes" id="UP000011131"/>
    </source>
</evidence>
<evidence type="ECO:0000313" key="1">
    <source>
        <dbReference type="EMBL" id="AGC41964.1"/>
    </source>
</evidence>
<sequence>MSKIVVVPRKGSDIARLARAVRQVLPMSLAEIQGRDESSPLAEFTLFGNDHEEAVRCLNQLLGALAQQGIQSQMYELRPGEKLEDVTNRDELEVSEEQVESILLSHERELARQHAWGGRGERS</sequence>
<keyword evidence="2" id="KW-1185">Reference proteome</keyword>
<gene>
    <name evidence="1" type="ordered locus">MYSTI_00614</name>
</gene>
<dbReference type="PATRIC" id="fig|1278073.3.peg.639"/>